<sequence length="165" mass="19243">MKRALVNTIIEQTDIMFSNMTITLHTCNLNAIICEMPIWKHLYHTLHSLDQWFINPGIYDEPAFHKENLNSLDIKSDTSLTKEELIEYFEGIKIKINKYLSGLTDNMLYEKPEKCEYNRLALVLGQYRHFMCHIGIINSSAISETGKWPRVNGLLNKNVGNKYFE</sequence>
<evidence type="ECO:0000313" key="3">
    <source>
        <dbReference type="Proteomes" id="UP000028042"/>
    </source>
</evidence>
<dbReference type="eggNOG" id="ENOG5030G67">
    <property type="taxonomic scope" value="Bacteria"/>
</dbReference>
<dbReference type="GeneID" id="93073349"/>
<dbReference type="Proteomes" id="UP000028042">
    <property type="component" value="Unassembled WGS sequence"/>
</dbReference>
<dbReference type="PATRIC" id="fig|1262449.3.peg.3977"/>
<dbReference type="EMBL" id="JPGY02000001">
    <property type="protein sequence ID" value="KRU12741.1"/>
    <property type="molecule type" value="Genomic_DNA"/>
</dbReference>
<dbReference type="KEGG" id="cpat:CLPA_c11630"/>
<evidence type="ECO:0008006" key="5">
    <source>
        <dbReference type="Google" id="ProtNLM"/>
    </source>
</evidence>
<organism evidence="1 4">
    <name type="scientific">Clostridium pasteurianum DSM 525 = ATCC 6013</name>
    <dbReference type="NCBI Taxonomy" id="1262449"/>
    <lineage>
        <taxon>Bacteria</taxon>
        <taxon>Bacillati</taxon>
        <taxon>Bacillota</taxon>
        <taxon>Clostridia</taxon>
        <taxon>Eubacteriales</taxon>
        <taxon>Clostridiaceae</taxon>
        <taxon>Clostridium</taxon>
    </lineage>
</organism>
<dbReference type="KEGG" id="cpae:CPAST_c11630"/>
<dbReference type="EMBL" id="CP009268">
    <property type="protein sequence ID" value="AJA51251.1"/>
    <property type="molecule type" value="Genomic_DNA"/>
</dbReference>
<dbReference type="Proteomes" id="UP000030905">
    <property type="component" value="Chromosome"/>
</dbReference>
<accession>A0A0H3J5T5</accession>
<reference evidence="1 4" key="1">
    <citation type="journal article" date="2015" name="Genome Announc.">
        <title>Complete Genome Sequence of the Nitrogen-Fixing and Solvent-Producing Clostridium pasteurianum DSM 525.</title>
        <authorList>
            <person name="Poehlein A."/>
            <person name="Grosse-Honebrink A."/>
            <person name="Zhang Y."/>
            <person name="Minton N.P."/>
            <person name="Daniel R."/>
        </authorList>
    </citation>
    <scope>NUCLEOTIDE SEQUENCE [LARGE SCALE GENOMIC DNA]</scope>
    <source>
        <strain evidence="1">DSM 525</strain>
        <strain evidence="4">DSM 525 / ATCC 6013</strain>
    </source>
</reference>
<evidence type="ECO:0000313" key="1">
    <source>
        <dbReference type="EMBL" id="AJA51251.1"/>
    </source>
</evidence>
<reference evidence="2" key="2">
    <citation type="submission" date="2015-10" db="EMBL/GenBank/DDBJ databases">
        <title>Improved Draft Genome Sequence of Clostridium pasteurianum Strain ATCC 6013 (DSM 525) Using a Hybrid Next-Generation Sequencing Approach.</title>
        <authorList>
            <person name="Pyne M.E."/>
            <person name="Utturkar S.M."/>
            <person name="Brown S.D."/>
            <person name="Moo-Young M."/>
            <person name="Chung D.A."/>
            <person name="Chou P.C."/>
        </authorList>
    </citation>
    <scope>NUCLEOTIDE SEQUENCE</scope>
    <source>
        <strain evidence="2">ATCC 6013</strain>
    </source>
</reference>
<evidence type="ECO:0000313" key="2">
    <source>
        <dbReference type="EMBL" id="KRU12741.1"/>
    </source>
</evidence>
<keyword evidence="4" id="KW-1185">Reference proteome</keyword>
<dbReference type="AlphaFoldDB" id="A0A0H3J5T5"/>
<dbReference type="InterPro" id="IPR034660">
    <property type="entry name" value="DinB/YfiT-like"/>
</dbReference>
<proteinExistence type="predicted"/>
<evidence type="ECO:0000313" key="4">
    <source>
        <dbReference type="Proteomes" id="UP000030905"/>
    </source>
</evidence>
<protein>
    <recommendedName>
        <fullName evidence="5">DinB family protein</fullName>
    </recommendedName>
</protein>
<name>A0A0H3J5T5_CLOPA</name>
<dbReference type="SUPFAM" id="SSF109854">
    <property type="entry name" value="DinB/YfiT-like putative metalloenzymes"/>
    <property type="match status" value="1"/>
</dbReference>
<gene>
    <name evidence="1" type="ORF">CLPA_c11630</name>
    <name evidence="2" type="ORF">CP6013_01989</name>
</gene>
<reference evidence="2 3" key="3">
    <citation type="journal article" name="Genome Announc.">
        <title>Improved Draft Genome Sequence of Clostridium pasteurianum Strain ATCC 6013 (DSM 525) Using a Hybrid Next-Generation Sequencing Approach.</title>
        <authorList>
            <person name="Pyne M.E."/>
            <person name="Utturkar S."/>
            <person name="Brown S.D."/>
            <person name="Moo-Young M."/>
            <person name="Chung D.A."/>
            <person name="Chou C.P."/>
        </authorList>
    </citation>
    <scope>NUCLEOTIDE SEQUENCE [LARGE SCALE GENOMIC DNA]</scope>
    <source>
        <strain evidence="2 3">ATCC 6013</strain>
    </source>
</reference>
<dbReference type="RefSeq" id="WP_003448153.1">
    <property type="nucleotide sequence ID" value="NZ_ANZB01000020.1"/>
</dbReference>